<evidence type="ECO:0000256" key="7">
    <source>
        <dbReference type="ARBA" id="ARBA00022723"/>
    </source>
</evidence>
<dbReference type="eggNOG" id="KOG2596">
    <property type="taxonomic scope" value="Eukaryota"/>
</dbReference>
<protein>
    <recommendedName>
        <fullName evidence="4">aspartyl aminopeptidase</fullName>
        <ecNumber evidence="4">3.4.11.21</ecNumber>
    </recommendedName>
</protein>
<keyword evidence="8 11" id="KW-0378">Hydrolase</keyword>
<dbReference type="EC" id="3.4.11.21" evidence="4"/>
<keyword evidence="12" id="KW-0472">Membrane</keyword>
<name>G0QL89_ICHMU</name>
<gene>
    <name evidence="13" type="ORF">IMG5_027160</name>
</gene>
<feature type="transmembrane region" description="Helical" evidence="12">
    <location>
        <begin position="259"/>
        <end position="284"/>
    </location>
</feature>
<dbReference type="InterPro" id="IPR001948">
    <property type="entry name" value="Peptidase_M18"/>
</dbReference>
<dbReference type="SUPFAM" id="SSF53187">
    <property type="entry name" value="Zn-dependent exopeptidases"/>
    <property type="match status" value="1"/>
</dbReference>
<accession>G0QL89</accession>
<evidence type="ECO:0000256" key="1">
    <source>
        <dbReference type="ARBA" id="ARBA00001335"/>
    </source>
</evidence>
<evidence type="ECO:0000256" key="5">
    <source>
        <dbReference type="ARBA" id="ARBA00022438"/>
    </source>
</evidence>
<keyword evidence="12" id="KW-1133">Transmembrane helix</keyword>
<proteinExistence type="inferred from homology"/>
<evidence type="ECO:0000313" key="13">
    <source>
        <dbReference type="EMBL" id="EGR34018.1"/>
    </source>
</evidence>
<sequence length="285" mass="32514">MDNTRLEKATQLAQDFLNFANKGVSPYHVVHESTQRLQKAGFTQIHETENWDLEKGGRYFFIRSESSLVAFIVGNEFDANNTGFKVIGAHTDSPCLRLAPLSASSSHNFHQTCVCTYGGGLWHTWFDRDLILAGRVVYKDDQDQLKTGLYNSESAILKVPNLAIHLTSIDERNKFAPNLENHLKPILASQIYEKLSGKTVETINGPLGKSHYEGLLQHIQKKVEFLLKKQSIQIYVLQIVNKDKQLDQIKNLQVLLDQIIYFLHGLLFWLQLILNIILEILLMLI</sequence>
<reference evidence="13 14" key="1">
    <citation type="submission" date="2011-07" db="EMBL/GenBank/DDBJ databases">
        <authorList>
            <person name="Coyne R."/>
            <person name="Brami D."/>
            <person name="Johnson J."/>
            <person name="Hostetler J."/>
            <person name="Hannick L."/>
            <person name="Clark T."/>
            <person name="Cassidy-Hanley D."/>
            <person name="Inman J."/>
        </authorList>
    </citation>
    <scope>NUCLEOTIDE SEQUENCE [LARGE SCALE GENOMIC DNA]</scope>
    <source>
        <strain evidence="13 14">G5</strain>
    </source>
</reference>
<dbReference type="PRINTS" id="PR00932">
    <property type="entry name" value="AMINO1PTASE"/>
</dbReference>
<comment type="similarity">
    <text evidence="3 11">Belongs to the peptidase M18 family.</text>
</comment>
<organism evidence="13 14">
    <name type="scientific">Ichthyophthirius multifiliis</name>
    <name type="common">White spot disease agent</name>
    <name type="synonym">Ich</name>
    <dbReference type="NCBI Taxonomy" id="5932"/>
    <lineage>
        <taxon>Eukaryota</taxon>
        <taxon>Sar</taxon>
        <taxon>Alveolata</taxon>
        <taxon>Ciliophora</taxon>
        <taxon>Intramacronucleata</taxon>
        <taxon>Oligohymenophorea</taxon>
        <taxon>Hymenostomatida</taxon>
        <taxon>Ophryoglenina</taxon>
        <taxon>Ichthyophthirius</taxon>
    </lineage>
</organism>
<keyword evidence="6 11" id="KW-0645">Protease</keyword>
<evidence type="ECO:0000256" key="9">
    <source>
        <dbReference type="ARBA" id="ARBA00022833"/>
    </source>
</evidence>
<evidence type="ECO:0000256" key="2">
    <source>
        <dbReference type="ARBA" id="ARBA00001947"/>
    </source>
</evidence>
<evidence type="ECO:0000313" key="14">
    <source>
        <dbReference type="Proteomes" id="UP000008983"/>
    </source>
</evidence>
<keyword evidence="9 11" id="KW-0862">Zinc</keyword>
<keyword evidence="10 11" id="KW-0482">Metalloprotease</keyword>
<dbReference type="SUPFAM" id="SSF101821">
    <property type="entry name" value="Aminopeptidase/glucanase lid domain"/>
    <property type="match status" value="1"/>
</dbReference>
<dbReference type="InParanoid" id="G0QL89"/>
<dbReference type="GeneID" id="14910202"/>
<dbReference type="GO" id="GO:0005737">
    <property type="term" value="C:cytoplasm"/>
    <property type="evidence" value="ECO:0007669"/>
    <property type="project" value="UniProtKB-ARBA"/>
</dbReference>
<dbReference type="InterPro" id="IPR023358">
    <property type="entry name" value="Peptidase_M18_dom2"/>
</dbReference>
<dbReference type="RefSeq" id="XP_004039322.1">
    <property type="nucleotide sequence ID" value="XM_004039274.1"/>
</dbReference>
<dbReference type="EMBL" id="GL983233">
    <property type="protein sequence ID" value="EGR34018.1"/>
    <property type="molecule type" value="Genomic_DNA"/>
</dbReference>
<dbReference type="GO" id="GO:0008270">
    <property type="term" value="F:zinc ion binding"/>
    <property type="evidence" value="ECO:0007669"/>
    <property type="project" value="InterPro"/>
</dbReference>
<comment type="cofactor">
    <cofactor evidence="2">
        <name>Zn(2+)</name>
        <dbReference type="ChEBI" id="CHEBI:29105"/>
    </cofactor>
</comment>
<keyword evidence="12" id="KW-0812">Transmembrane</keyword>
<evidence type="ECO:0000256" key="10">
    <source>
        <dbReference type="ARBA" id="ARBA00023049"/>
    </source>
</evidence>
<dbReference type="GO" id="GO:0004177">
    <property type="term" value="F:aminopeptidase activity"/>
    <property type="evidence" value="ECO:0007669"/>
    <property type="project" value="UniProtKB-KW"/>
</dbReference>
<dbReference type="Gene3D" id="3.40.630.10">
    <property type="entry name" value="Zn peptidases"/>
    <property type="match status" value="1"/>
</dbReference>
<dbReference type="GO" id="GO:0008237">
    <property type="term" value="F:metallopeptidase activity"/>
    <property type="evidence" value="ECO:0007669"/>
    <property type="project" value="UniProtKB-KW"/>
</dbReference>
<dbReference type="PANTHER" id="PTHR28570">
    <property type="entry name" value="ASPARTYL AMINOPEPTIDASE"/>
    <property type="match status" value="1"/>
</dbReference>
<dbReference type="GO" id="GO:0006508">
    <property type="term" value="P:proteolysis"/>
    <property type="evidence" value="ECO:0007669"/>
    <property type="project" value="UniProtKB-KW"/>
</dbReference>
<dbReference type="Pfam" id="PF02127">
    <property type="entry name" value="Peptidase_M18"/>
    <property type="match status" value="1"/>
</dbReference>
<evidence type="ECO:0000256" key="12">
    <source>
        <dbReference type="SAM" id="Phobius"/>
    </source>
</evidence>
<dbReference type="Proteomes" id="UP000008983">
    <property type="component" value="Unassembled WGS sequence"/>
</dbReference>
<evidence type="ECO:0000256" key="3">
    <source>
        <dbReference type="ARBA" id="ARBA00008290"/>
    </source>
</evidence>
<keyword evidence="5 11" id="KW-0031">Aminopeptidase</keyword>
<dbReference type="Gene3D" id="2.30.250.10">
    <property type="entry name" value="Aminopeptidase i, Domain 2"/>
    <property type="match status" value="1"/>
</dbReference>
<dbReference type="STRING" id="857967.G0QL89"/>
<dbReference type="OrthoDB" id="9880441at2759"/>
<evidence type="ECO:0000256" key="11">
    <source>
        <dbReference type="RuleBase" id="RU004386"/>
    </source>
</evidence>
<keyword evidence="14" id="KW-1185">Reference proteome</keyword>
<evidence type="ECO:0000256" key="8">
    <source>
        <dbReference type="ARBA" id="ARBA00022801"/>
    </source>
</evidence>
<evidence type="ECO:0000256" key="6">
    <source>
        <dbReference type="ARBA" id="ARBA00022670"/>
    </source>
</evidence>
<evidence type="ECO:0000256" key="4">
    <source>
        <dbReference type="ARBA" id="ARBA00011965"/>
    </source>
</evidence>
<comment type="catalytic activity">
    <reaction evidence="1">
        <text>Release of an N-terminal aspartate or glutamate from a peptide, with a preference for aspartate.</text>
        <dbReference type="EC" id="3.4.11.21"/>
    </reaction>
</comment>
<dbReference type="PANTHER" id="PTHR28570:SF3">
    <property type="entry name" value="ASPARTYL AMINOPEPTIDASE"/>
    <property type="match status" value="1"/>
</dbReference>
<dbReference type="AlphaFoldDB" id="G0QL89"/>
<keyword evidence="7 11" id="KW-0479">Metal-binding</keyword>
<dbReference type="OMA" id="TEQWDIA"/>